<reference evidence="3" key="1">
    <citation type="submission" date="2017-04" db="EMBL/GenBank/DDBJ databases">
        <authorList>
            <person name="Varghese N."/>
            <person name="Submissions S."/>
        </authorList>
    </citation>
    <scope>NUCLEOTIDE SEQUENCE [LARGE SCALE GENOMIC DNA]</scope>
</reference>
<dbReference type="AlphaFoldDB" id="A0A1Y6FPA9"/>
<protein>
    <recommendedName>
        <fullName evidence="4">NIPSNAP protein</fullName>
    </recommendedName>
</protein>
<keyword evidence="3" id="KW-1185">Reference proteome</keyword>
<dbReference type="Proteomes" id="UP000194420">
    <property type="component" value="Unassembled WGS sequence"/>
</dbReference>
<sequence>MLRKTALAISATAFMLTAAPAFAQDEEEEARTTYRIEFLKFKPGAAERWNEMGEKYWGPATDKAGMPQPTIHWMMAGPWDIMMVMEMPRGLEMLDSHNPPERAAFRKAFAEIAGGEEAAKKLMDEDGGLIANSMVTYSHTHP</sequence>
<proteinExistence type="predicted"/>
<keyword evidence="1" id="KW-0732">Signal</keyword>
<dbReference type="OrthoDB" id="7409203at2"/>
<gene>
    <name evidence="2" type="ORF">SAMN06297468_2525</name>
</gene>
<feature type="chain" id="PRO_5013051567" description="NIPSNAP protein" evidence="1">
    <location>
        <begin position="24"/>
        <end position="142"/>
    </location>
</feature>
<evidence type="ECO:0008006" key="4">
    <source>
        <dbReference type="Google" id="ProtNLM"/>
    </source>
</evidence>
<evidence type="ECO:0000313" key="2">
    <source>
        <dbReference type="EMBL" id="SMQ74293.1"/>
    </source>
</evidence>
<name>A0A1Y6FPA9_9SPHN</name>
<feature type="signal peptide" evidence="1">
    <location>
        <begin position="1"/>
        <end position="23"/>
    </location>
</feature>
<evidence type="ECO:0000313" key="3">
    <source>
        <dbReference type="Proteomes" id="UP000194420"/>
    </source>
</evidence>
<accession>A0A1Y6FPA9</accession>
<evidence type="ECO:0000256" key="1">
    <source>
        <dbReference type="SAM" id="SignalP"/>
    </source>
</evidence>
<dbReference type="EMBL" id="FXWG01000003">
    <property type="protein sequence ID" value="SMQ74293.1"/>
    <property type="molecule type" value="Genomic_DNA"/>
</dbReference>
<dbReference type="RefSeq" id="WP_143256044.1">
    <property type="nucleotide sequence ID" value="NZ_FXWG01000003.1"/>
</dbReference>
<organism evidence="2 3">
    <name type="scientific">Altererythrobacter xiamenensis</name>
    <dbReference type="NCBI Taxonomy" id="1316679"/>
    <lineage>
        <taxon>Bacteria</taxon>
        <taxon>Pseudomonadati</taxon>
        <taxon>Pseudomonadota</taxon>
        <taxon>Alphaproteobacteria</taxon>
        <taxon>Sphingomonadales</taxon>
        <taxon>Erythrobacteraceae</taxon>
        <taxon>Altererythrobacter</taxon>
    </lineage>
</organism>